<dbReference type="Gene3D" id="3.40.1090.10">
    <property type="entry name" value="Cytosolic phospholipase A2 catalytic domain"/>
    <property type="match status" value="2"/>
</dbReference>
<feature type="short sequence motif" description="GXGXXG" evidence="4">
    <location>
        <begin position="260"/>
        <end position="265"/>
    </location>
</feature>
<evidence type="ECO:0000256" key="3">
    <source>
        <dbReference type="ARBA" id="ARBA00023098"/>
    </source>
</evidence>
<keyword evidence="8" id="KW-1185">Reference proteome</keyword>
<keyword evidence="2 4" id="KW-0442">Lipid degradation</keyword>
<dbReference type="InterPro" id="IPR002641">
    <property type="entry name" value="PNPLA_dom"/>
</dbReference>
<dbReference type="InterPro" id="IPR050301">
    <property type="entry name" value="NTE"/>
</dbReference>
<comment type="caution">
    <text evidence="7">The sequence shown here is derived from an EMBL/GenBank/DDBJ whole genome shotgun (WGS) entry which is preliminary data.</text>
</comment>
<dbReference type="Proteomes" id="UP000239899">
    <property type="component" value="Unassembled WGS sequence"/>
</dbReference>
<comment type="caution">
    <text evidence="4">Lacks conserved residue(s) required for the propagation of feature annotation.</text>
</comment>
<dbReference type="GO" id="GO:0004806">
    <property type="term" value="F:triacylglycerol lipase activity"/>
    <property type="evidence" value="ECO:0007669"/>
    <property type="project" value="InterPro"/>
</dbReference>
<dbReference type="AlphaFoldDB" id="A0A2P6TP79"/>
<dbReference type="InterPro" id="IPR021771">
    <property type="entry name" value="Triacylglycerol_lipase_N"/>
</dbReference>
<dbReference type="SUPFAM" id="SSF52151">
    <property type="entry name" value="FabD/lysophospholipase-like"/>
    <property type="match status" value="1"/>
</dbReference>
<gene>
    <name evidence="7" type="ORF">C2E21_5554</name>
</gene>
<evidence type="ECO:0000259" key="6">
    <source>
        <dbReference type="PROSITE" id="PS51635"/>
    </source>
</evidence>
<dbReference type="InterPro" id="IPR016035">
    <property type="entry name" value="Acyl_Trfase/lysoPLipase"/>
</dbReference>
<evidence type="ECO:0000256" key="2">
    <source>
        <dbReference type="ARBA" id="ARBA00022963"/>
    </source>
</evidence>
<keyword evidence="3 4" id="KW-0443">Lipid metabolism</keyword>
<feature type="active site" description="Proton acceptor" evidence="4">
    <location>
        <position position="441"/>
    </location>
</feature>
<evidence type="ECO:0000256" key="5">
    <source>
        <dbReference type="SAM" id="MobiDB-lite"/>
    </source>
</evidence>
<dbReference type="GO" id="GO:0016042">
    <property type="term" value="P:lipid catabolic process"/>
    <property type="evidence" value="ECO:0007669"/>
    <property type="project" value="UniProtKB-UniRule"/>
</dbReference>
<dbReference type="Pfam" id="PF01734">
    <property type="entry name" value="Patatin"/>
    <property type="match status" value="1"/>
</dbReference>
<feature type="region of interest" description="Disordered" evidence="5">
    <location>
        <begin position="603"/>
        <end position="656"/>
    </location>
</feature>
<dbReference type="PROSITE" id="PS51635">
    <property type="entry name" value="PNPLA"/>
    <property type="match status" value="1"/>
</dbReference>
<name>A0A2P6TP79_CHLSO</name>
<dbReference type="PANTHER" id="PTHR14226">
    <property type="entry name" value="NEUROPATHY TARGET ESTERASE/SWISS CHEESE D.MELANOGASTER"/>
    <property type="match status" value="1"/>
</dbReference>
<feature type="active site" description="Nucleophile" evidence="4">
    <location>
        <position position="289"/>
    </location>
</feature>
<protein>
    <submittedName>
        <fullName evidence="7">Triacylglycerol lipase SDP1</fullName>
    </submittedName>
</protein>
<dbReference type="OrthoDB" id="15478at2759"/>
<dbReference type="Pfam" id="PF11815">
    <property type="entry name" value="DUF3336"/>
    <property type="match status" value="1"/>
</dbReference>
<evidence type="ECO:0000313" key="7">
    <source>
        <dbReference type="EMBL" id="PRW51140.1"/>
    </source>
</evidence>
<feature type="short sequence motif" description="GXSXG" evidence="4">
    <location>
        <begin position="287"/>
        <end position="291"/>
    </location>
</feature>
<reference evidence="7 8" key="1">
    <citation type="journal article" date="2018" name="Plant J.">
        <title>Genome sequences of Chlorella sorokiniana UTEX 1602 and Micractinium conductrix SAG 241.80: implications to maltose excretion by a green alga.</title>
        <authorList>
            <person name="Arriola M.B."/>
            <person name="Velmurugan N."/>
            <person name="Zhang Y."/>
            <person name="Plunkett M.H."/>
            <person name="Hondzo H."/>
            <person name="Barney B.M."/>
        </authorList>
    </citation>
    <scope>NUCLEOTIDE SEQUENCE [LARGE SCALE GENOMIC DNA]</scope>
    <source>
        <strain evidence="8">UTEX 1602</strain>
    </source>
</reference>
<proteinExistence type="predicted"/>
<dbReference type="EMBL" id="LHPG02000010">
    <property type="protein sequence ID" value="PRW51140.1"/>
    <property type="molecule type" value="Genomic_DNA"/>
</dbReference>
<dbReference type="STRING" id="3076.A0A2P6TP79"/>
<accession>A0A2P6TP79</accession>
<organism evidence="7 8">
    <name type="scientific">Chlorella sorokiniana</name>
    <name type="common">Freshwater green alga</name>
    <dbReference type="NCBI Taxonomy" id="3076"/>
    <lineage>
        <taxon>Eukaryota</taxon>
        <taxon>Viridiplantae</taxon>
        <taxon>Chlorophyta</taxon>
        <taxon>core chlorophytes</taxon>
        <taxon>Trebouxiophyceae</taxon>
        <taxon>Chlorellales</taxon>
        <taxon>Chlorellaceae</taxon>
        <taxon>Chlorella clade</taxon>
        <taxon>Chlorella</taxon>
    </lineage>
</organism>
<evidence type="ECO:0000313" key="8">
    <source>
        <dbReference type="Proteomes" id="UP000239899"/>
    </source>
</evidence>
<sequence>MPVDVALAVLQGLRATMLDPRLLKALLVAGAPLRMAIAANIWAGRALRAVASELARRLFELVGWLSGRVSERRLRGFERAYFALRRWHVLAGALLAGKLMQWASRRWTEYASGARQRRKELQARMDSATSYKEWAQAATELEALKGRDARALFLLETQLYDRRLLQERLQYLRRVRQQGNVDEVMFAVRSDLLRNLGNMTNSLLHEHFPVVPDLIREYIQQVQDDLRFITSSPDAPLDERLAFLRESRHAFGRTALVLSGGGSFGAFHMGIVKALLDANLLPRVVSGSSAGSIVSAIICTRTESEVAEVFDSLSDIGGIEFYSFNTVGQLLRHMLLKGTLQDHTVLQDRLRRILGDLTFAEAYQRSGRILNVMVSAADTREPPRLLNYLTAPNVLIWSAVACSSAFPFLYVPQQLLARDSRGQVVPFIAQTAGEMQRRWRDGSLEEDLPMRGLSEMFNVNYFVVSQCNPYVLPLITLKRLVPRQVGSLVEGEFKHRCKQLMELLPGGGTPLYRLLKLLNQPWEGDCTMVLPVTTLSTLKSVVNLSREDLLRAVDEGKRAAWAKLSAIQANCAVEATIDECLRQLTAVANSARRRAARRARAAAAANGGEAGGGGMRRSIPSWVHMPSLGLPHSDSREALLNGGETPRRSGSRVSFQIDSPRASVSLDQLEAAEMKLFQPALAPRSPRAHALRLSEEERSGILTDTAVPEEAEREAAEAAAEAAGEAAAQAVTPEDSGAFEEEEEAAAAGVAPLESLESGRALWRDFFSVAPITTTAGAVTSTSLDFIAP</sequence>
<evidence type="ECO:0000256" key="4">
    <source>
        <dbReference type="PROSITE-ProRule" id="PRU01161"/>
    </source>
</evidence>
<evidence type="ECO:0000256" key="1">
    <source>
        <dbReference type="ARBA" id="ARBA00022801"/>
    </source>
</evidence>
<keyword evidence="1 4" id="KW-0378">Hydrolase</keyword>
<feature type="domain" description="PNPLA" evidence="6">
    <location>
        <begin position="256"/>
        <end position="454"/>
    </location>
</feature>
<dbReference type="PANTHER" id="PTHR14226:SF10">
    <property type="entry name" value="TRIACYLGLYCEROL LIPASE 4-RELATED"/>
    <property type="match status" value="1"/>
</dbReference>